<feature type="non-terminal residue" evidence="1">
    <location>
        <position position="1"/>
    </location>
</feature>
<gene>
    <name evidence="1" type="ORF">COY93_02520</name>
</gene>
<name>A0A2M7QAZ3_9BACT</name>
<accession>A0A2M7QAZ3</accession>
<proteinExistence type="predicted"/>
<evidence type="ECO:0000313" key="2">
    <source>
        <dbReference type="Proteomes" id="UP000230973"/>
    </source>
</evidence>
<protein>
    <submittedName>
        <fullName evidence="1">Uncharacterized protein</fullName>
    </submittedName>
</protein>
<reference evidence="2" key="1">
    <citation type="submission" date="2017-09" db="EMBL/GenBank/DDBJ databases">
        <title>Depth-based differentiation of microbial function through sediment-hosted aquifers and enrichment of novel symbionts in the deep terrestrial subsurface.</title>
        <authorList>
            <person name="Probst A.J."/>
            <person name="Ladd B."/>
            <person name="Jarett J.K."/>
            <person name="Geller-Mcgrath D.E."/>
            <person name="Sieber C.M.K."/>
            <person name="Emerson J.B."/>
            <person name="Anantharaman K."/>
            <person name="Thomas B.C."/>
            <person name="Malmstrom R."/>
            <person name="Stieglmeier M."/>
            <person name="Klingl A."/>
            <person name="Woyke T."/>
            <person name="Ryan C.M."/>
            <person name="Banfield J.F."/>
        </authorList>
    </citation>
    <scope>NUCLEOTIDE SEQUENCE [LARGE SCALE GENOMIC DNA]</scope>
</reference>
<dbReference type="AlphaFoldDB" id="A0A2M7QAZ3"/>
<sequence>PTSDTSKDRIQVKRSLYWSSTTGLPVGIYLAGGATNPNRPDRTEAGEMERWFRAQEFADEPDIRLIDQPIDLLGNLKELQRQVGRDTELVLFCEWSRQDWMCFLVDRMFSNAHVVPIKFDGGMNWLSRPRQLLRLPVKVASYYSPTIRQYVWLPLRRRFMKRQARL</sequence>
<dbReference type="Proteomes" id="UP000230973">
    <property type="component" value="Unassembled WGS sequence"/>
</dbReference>
<dbReference type="EMBL" id="PFLC01000032">
    <property type="protein sequence ID" value="PIY62685.1"/>
    <property type="molecule type" value="Genomic_DNA"/>
</dbReference>
<evidence type="ECO:0000313" key="1">
    <source>
        <dbReference type="EMBL" id="PIY62685.1"/>
    </source>
</evidence>
<comment type="caution">
    <text evidence="1">The sequence shown here is derived from an EMBL/GenBank/DDBJ whole genome shotgun (WGS) entry which is preliminary data.</text>
</comment>
<organism evidence="1 2">
    <name type="scientific">Candidatus Uhrbacteria bacterium CG_4_10_14_0_8_um_filter_58_22</name>
    <dbReference type="NCBI Taxonomy" id="1975029"/>
    <lineage>
        <taxon>Bacteria</taxon>
        <taxon>Candidatus Uhriibacteriota</taxon>
    </lineage>
</organism>